<reference evidence="6 7" key="1">
    <citation type="submission" date="2016-10" db="EMBL/GenBank/DDBJ databases">
        <authorList>
            <person name="de Groot N.N."/>
        </authorList>
    </citation>
    <scope>NUCLEOTIDE SEQUENCE [LARGE SCALE GENOMIC DNA]</scope>
    <source>
        <strain evidence="6 7">DSM 16619</strain>
    </source>
</reference>
<protein>
    <recommendedName>
        <fullName evidence="2">N-acetylmuramoyl-L-alanine amidase</fullName>
        <ecNumber evidence="2">3.5.1.28</ecNumber>
    </recommendedName>
</protein>
<evidence type="ECO:0000256" key="1">
    <source>
        <dbReference type="ARBA" id="ARBA00001561"/>
    </source>
</evidence>
<dbReference type="PANTHER" id="PTHR30417">
    <property type="entry name" value="N-ACETYLMURAMOYL-L-ALANINE AMIDASE AMID"/>
    <property type="match status" value="1"/>
</dbReference>
<keyword evidence="3" id="KW-0378">Hydrolase</keyword>
<dbReference type="EMBL" id="FMZC01000004">
    <property type="protein sequence ID" value="SDD11698.1"/>
    <property type="molecule type" value="Genomic_DNA"/>
</dbReference>
<organism evidence="6 7">
    <name type="scientific">Paracidovorax valerianellae</name>
    <dbReference type="NCBI Taxonomy" id="187868"/>
    <lineage>
        <taxon>Bacteria</taxon>
        <taxon>Pseudomonadati</taxon>
        <taxon>Pseudomonadota</taxon>
        <taxon>Betaproteobacteria</taxon>
        <taxon>Burkholderiales</taxon>
        <taxon>Comamonadaceae</taxon>
        <taxon>Paracidovorax</taxon>
    </lineage>
</organism>
<evidence type="ECO:0000256" key="4">
    <source>
        <dbReference type="ARBA" id="ARBA00023316"/>
    </source>
</evidence>
<comment type="catalytic activity">
    <reaction evidence="1">
        <text>Hydrolyzes the link between N-acetylmuramoyl residues and L-amino acid residues in certain cell-wall glycopeptides.</text>
        <dbReference type="EC" id="3.5.1.28"/>
    </reaction>
</comment>
<dbReference type="GO" id="GO:0071555">
    <property type="term" value="P:cell wall organization"/>
    <property type="evidence" value="ECO:0007669"/>
    <property type="project" value="UniProtKB-KW"/>
</dbReference>
<sequence>MKIVEGMIYGSRILNYRYPNLEQGEMLQVNGIILHQTNSRSAFPTLLAYYWRDVGAHFLIAPGGMIYQTARIDRVCHHVGMIRSMCSTTHSCSPDYDKAVKSIMAGSGDRDEKRMAIHKLEMQKPPQLRYPSNMDSIGIEVCGASKNGVYEAPTAAQNNATTWLVDMLLTHLSLKRLQVYKHPNVSYKEPTEASLIEF</sequence>
<keyword evidence="7" id="KW-1185">Reference proteome</keyword>
<evidence type="ECO:0000256" key="2">
    <source>
        <dbReference type="ARBA" id="ARBA00011901"/>
    </source>
</evidence>
<dbReference type="AlphaFoldDB" id="A0A1G6S4B4"/>
<name>A0A1G6S4B4_9BURK</name>
<dbReference type="InterPro" id="IPR002502">
    <property type="entry name" value="Amidase_domain"/>
</dbReference>
<accession>A0A1G6S4B4</accession>
<dbReference type="Gene3D" id="3.40.80.10">
    <property type="entry name" value="Peptidoglycan recognition protein-like"/>
    <property type="match status" value="1"/>
</dbReference>
<dbReference type="InterPro" id="IPR036505">
    <property type="entry name" value="Amidase/PGRP_sf"/>
</dbReference>
<dbReference type="Proteomes" id="UP000198781">
    <property type="component" value="Unassembled WGS sequence"/>
</dbReference>
<dbReference type="EC" id="3.5.1.28" evidence="2"/>
<evidence type="ECO:0000313" key="7">
    <source>
        <dbReference type="Proteomes" id="UP000198781"/>
    </source>
</evidence>
<evidence type="ECO:0000313" key="6">
    <source>
        <dbReference type="EMBL" id="SDD11698.1"/>
    </source>
</evidence>
<dbReference type="OrthoDB" id="8844265at2"/>
<dbReference type="Pfam" id="PF01510">
    <property type="entry name" value="Amidase_2"/>
    <property type="match status" value="1"/>
</dbReference>
<gene>
    <name evidence="6" type="ORF">SAMN05192589_104338</name>
</gene>
<feature type="domain" description="N-acetylmuramoyl-L-alanine amidase" evidence="5">
    <location>
        <begin position="28"/>
        <end position="184"/>
    </location>
</feature>
<dbReference type="InterPro" id="IPR051206">
    <property type="entry name" value="NAMLAA_amidase_2"/>
</dbReference>
<evidence type="ECO:0000256" key="3">
    <source>
        <dbReference type="ARBA" id="ARBA00022801"/>
    </source>
</evidence>
<evidence type="ECO:0000259" key="5">
    <source>
        <dbReference type="Pfam" id="PF01510"/>
    </source>
</evidence>
<keyword evidence="4" id="KW-0961">Cell wall biogenesis/degradation</keyword>
<dbReference type="SUPFAM" id="SSF55846">
    <property type="entry name" value="N-acetylmuramoyl-L-alanine amidase-like"/>
    <property type="match status" value="1"/>
</dbReference>
<dbReference type="CDD" id="cd06583">
    <property type="entry name" value="PGRP"/>
    <property type="match status" value="1"/>
</dbReference>
<dbReference type="GO" id="GO:0009253">
    <property type="term" value="P:peptidoglycan catabolic process"/>
    <property type="evidence" value="ECO:0007669"/>
    <property type="project" value="InterPro"/>
</dbReference>
<dbReference type="RefSeq" id="WP_092742704.1">
    <property type="nucleotide sequence ID" value="NZ_JAMBTK010000015.1"/>
</dbReference>
<dbReference type="PANTHER" id="PTHR30417:SF1">
    <property type="entry name" value="N-ACETYLMURAMOYL-L-ALANINE AMIDASE AMID"/>
    <property type="match status" value="1"/>
</dbReference>
<dbReference type="GO" id="GO:0009254">
    <property type="term" value="P:peptidoglycan turnover"/>
    <property type="evidence" value="ECO:0007669"/>
    <property type="project" value="TreeGrafter"/>
</dbReference>
<proteinExistence type="predicted"/>
<dbReference type="GO" id="GO:0008745">
    <property type="term" value="F:N-acetylmuramoyl-L-alanine amidase activity"/>
    <property type="evidence" value="ECO:0007669"/>
    <property type="project" value="UniProtKB-EC"/>
</dbReference>